<protein>
    <recommendedName>
        <fullName evidence="3">Embryo surrounding factor 1 brassicaceae domain-containing protein</fullName>
    </recommendedName>
</protein>
<comment type="caution">
    <text evidence="1">The sequence shown here is derived from an EMBL/GenBank/DDBJ whole genome shotgun (WGS) entry which is preliminary data.</text>
</comment>
<reference evidence="1 2" key="1">
    <citation type="journal article" date="2019" name="Sci. Rep.">
        <title>A high-quality genome of Eragrostis curvula grass provides insights into Poaceae evolution and supports new strategies to enhance forage quality.</title>
        <authorList>
            <person name="Carballo J."/>
            <person name="Santos B.A.C.M."/>
            <person name="Zappacosta D."/>
            <person name="Garbus I."/>
            <person name="Selva J.P."/>
            <person name="Gallo C.A."/>
            <person name="Diaz A."/>
            <person name="Albertini E."/>
            <person name="Caccamo M."/>
            <person name="Echenique V."/>
        </authorList>
    </citation>
    <scope>NUCLEOTIDE SEQUENCE [LARGE SCALE GENOMIC DNA]</scope>
    <source>
        <strain evidence="2">cv. Victoria</strain>
        <tissue evidence="1">Leaf</tissue>
    </source>
</reference>
<dbReference type="EMBL" id="RWGY01000029">
    <property type="protein sequence ID" value="TVU17765.1"/>
    <property type="molecule type" value="Genomic_DNA"/>
</dbReference>
<name>A0A5J9U2J6_9POAL</name>
<proteinExistence type="predicted"/>
<feature type="non-terminal residue" evidence="1">
    <location>
        <position position="1"/>
    </location>
</feature>
<dbReference type="Gramene" id="TVU17765">
    <property type="protein sequence ID" value="TVU17765"/>
    <property type="gene ID" value="EJB05_33821"/>
</dbReference>
<organism evidence="1 2">
    <name type="scientific">Eragrostis curvula</name>
    <name type="common">weeping love grass</name>
    <dbReference type="NCBI Taxonomy" id="38414"/>
    <lineage>
        <taxon>Eukaryota</taxon>
        <taxon>Viridiplantae</taxon>
        <taxon>Streptophyta</taxon>
        <taxon>Embryophyta</taxon>
        <taxon>Tracheophyta</taxon>
        <taxon>Spermatophyta</taxon>
        <taxon>Magnoliopsida</taxon>
        <taxon>Liliopsida</taxon>
        <taxon>Poales</taxon>
        <taxon>Poaceae</taxon>
        <taxon>PACMAD clade</taxon>
        <taxon>Chloridoideae</taxon>
        <taxon>Eragrostideae</taxon>
        <taxon>Eragrostidinae</taxon>
        <taxon>Eragrostis</taxon>
    </lineage>
</organism>
<evidence type="ECO:0000313" key="1">
    <source>
        <dbReference type="EMBL" id="TVU17765.1"/>
    </source>
</evidence>
<evidence type="ECO:0008006" key="3">
    <source>
        <dbReference type="Google" id="ProtNLM"/>
    </source>
</evidence>
<keyword evidence="2" id="KW-1185">Reference proteome</keyword>
<dbReference type="OrthoDB" id="691434at2759"/>
<accession>A0A5J9U2J6</accession>
<dbReference type="AlphaFoldDB" id="A0A5J9U2J6"/>
<evidence type="ECO:0000313" key="2">
    <source>
        <dbReference type="Proteomes" id="UP000324897"/>
    </source>
</evidence>
<gene>
    <name evidence="1" type="ORF">EJB05_33821</name>
</gene>
<dbReference type="Proteomes" id="UP000324897">
    <property type="component" value="Chromosome 7"/>
</dbReference>
<sequence length="167" mass="19007">MKEKVMAYVMIVLFSGTLYEYCTALPAKPLLEYATPMNSTSSDESRIELIFCIKGRCNYGQGWHDCYCCGVPTAESCHSTAQDCRSKCPACNPKCPLPPSDGTHRILKKTGNEIKRACMRLVGGAPVTNRRRRNDLRIKSNPLLRSYLKEKSGWLYGQQRRWRHIVN</sequence>